<sequence length="131" mass="13418">MRAGGVSRPGGTVLSTGTVKKKLSPADGPPQIKTMVQKHHQTTAMGMCTGRVKPPLRGESHGGVPISIDNGNGKWSAGNEHTVTTSLGASGPQRPAGIGVLTTTAEHGLRARGVHVQDLPVNKDASQGTEV</sequence>
<evidence type="ECO:0000313" key="2">
    <source>
        <dbReference type="EMBL" id="KAK3250523.1"/>
    </source>
</evidence>
<proteinExistence type="predicted"/>
<feature type="region of interest" description="Disordered" evidence="1">
    <location>
        <begin position="48"/>
        <end position="98"/>
    </location>
</feature>
<evidence type="ECO:0000313" key="3">
    <source>
        <dbReference type="Proteomes" id="UP001190700"/>
    </source>
</evidence>
<evidence type="ECO:0000256" key="1">
    <source>
        <dbReference type="SAM" id="MobiDB-lite"/>
    </source>
</evidence>
<dbReference type="Proteomes" id="UP001190700">
    <property type="component" value="Unassembled WGS sequence"/>
</dbReference>
<feature type="compositionally biased region" description="Polar residues" evidence="1">
    <location>
        <begin position="79"/>
        <end position="88"/>
    </location>
</feature>
<keyword evidence="3" id="KW-1185">Reference proteome</keyword>
<dbReference type="EMBL" id="LGRX02026654">
    <property type="protein sequence ID" value="KAK3250523.1"/>
    <property type="molecule type" value="Genomic_DNA"/>
</dbReference>
<name>A0AAE0F3K9_9CHLO</name>
<accession>A0AAE0F3K9</accession>
<gene>
    <name evidence="2" type="ORF">CYMTET_40099</name>
</gene>
<dbReference type="AlphaFoldDB" id="A0AAE0F3K9"/>
<feature type="region of interest" description="Disordered" evidence="1">
    <location>
        <begin position="1"/>
        <end position="32"/>
    </location>
</feature>
<organism evidence="2 3">
    <name type="scientific">Cymbomonas tetramitiformis</name>
    <dbReference type="NCBI Taxonomy" id="36881"/>
    <lineage>
        <taxon>Eukaryota</taxon>
        <taxon>Viridiplantae</taxon>
        <taxon>Chlorophyta</taxon>
        <taxon>Pyramimonadophyceae</taxon>
        <taxon>Pyramimonadales</taxon>
        <taxon>Pyramimonadaceae</taxon>
        <taxon>Cymbomonas</taxon>
    </lineage>
</organism>
<protein>
    <submittedName>
        <fullName evidence="2">Uncharacterized protein</fullName>
    </submittedName>
</protein>
<comment type="caution">
    <text evidence="2">The sequence shown here is derived from an EMBL/GenBank/DDBJ whole genome shotgun (WGS) entry which is preliminary data.</text>
</comment>
<reference evidence="2 3" key="1">
    <citation type="journal article" date="2015" name="Genome Biol. Evol.">
        <title>Comparative Genomics of a Bacterivorous Green Alga Reveals Evolutionary Causalities and Consequences of Phago-Mixotrophic Mode of Nutrition.</title>
        <authorList>
            <person name="Burns J.A."/>
            <person name="Paasch A."/>
            <person name="Narechania A."/>
            <person name="Kim E."/>
        </authorList>
    </citation>
    <scope>NUCLEOTIDE SEQUENCE [LARGE SCALE GENOMIC DNA]</scope>
    <source>
        <strain evidence="2 3">PLY_AMNH</strain>
    </source>
</reference>